<dbReference type="AlphaFoldDB" id="A0A644YE90"/>
<evidence type="ECO:0000313" key="2">
    <source>
        <dbReference type="EMBL" id="MPM26278.1"/>
    </source>
</evidence>
<gene>
    <name evidence="2" type="ORF">SDC9_72779</name>
</gene>
<protein>
    <submittedName>
        <fullName evidence="2">Uncharacterized protein</fullName>
    </submittedName>
</protein>
<reference evidence="2" key="1">
    <citation type="submission" date="2019-08" db="EMBL/GenBank/DDBJ databases">
        <authorList>
            <person name="Kucharzyk K."/>
            <person name="Murdoch R.W."/>
            <person name="Higgins S."/>
            <person name="Loffler F."/>
        </authorList>
    </citation>
    <scope>NUCLEOTIDE SEQUENCE</scope>
</reference>
<accession>A0A644YE90</accession>
<feature type="compositionally biased region" description="Low complexity" evidence="1">
    <location>
        <begin position="55"/>
        <end position="67"/>
    </location>
</feature>
<proteinExistence type="predicted"/>
<name>A0A644YE90_9ZZZZ</name>
<organism evidence="2">
    <name type="scientific">bioreactor metagenome</name>
    <dbReference type="NCBI Taxonomy" id="1076179"/>
    <lineage>
        <taxon>unclassified sequences</taxon>
        <taxon>metagenomes</taxon>
        <taxon>ecological metagenomes</taxon>
    </lineage>
</organism>
<dbReference type="EMBL" id="VSSQ01004695">
    <property type="protein sequence ID" value="MPM26278.1"/>
    <property type="molecule type" value="Genomic_DNA"/>
</dbReference>
<comment type="caution">
    <text evidence="2">The sequence shown here is derived from an EMBL/GenBank/DDBJ whole genome shotgun (WGS) entry which is preliminary data.</text>
</comment>
<sequence length="86" mass="9142">MSAPGGVIFNSAARLGPVEKRILLPREAEAVRRNIAVGGPGGHGGVHLPFPVQANSARQQQRQQNHRAQPDGKLPFIVPRSGSYAV</sequence>
<evidence type="ECO:0000256" key="1">
    <source>
        <dbReference type="SAM" id="MobiDB-lite"/>
    </source>
</evidence>
<feature type="region of interest" description="Disordered" evidence="1">
    <location>
        <begin position="55"/>
        <end position="86"/>
    </location>
</feature>